<evidence type="ECO:0000259" key="7">
    <source>
        <dbReference type="Pfam" id="PF07657"/>
    </source>
</evidence>
<feature type="domain" description="Notch ligand N-terminal" evidence="7">
    <location>
        <begin position="27"/>
        <end position="122"/>
    </location>
</feature>
<dbReference type="InterPro" id="IPR011651">
    <property type="entry name" value="Notch_ligand_N"/>
</dbReference>
<evidence type="ECO:0000256" key="6">
    <source>
        <dbReference type="SAM" id="SignalP"/>
    </source>
</evidence>
<keyword evidence="6" id="KW-0732">Signal</keyword>
<organism evidence="8">
    <name type="scientific">Timema bartmani</name>
    <dbReference type="NCBI Taxonomy" id="61472"/>
    <lineage>
        <taxon>Eukaryota</taxon>
        <taxon>Metazoa</taxon>
        <taxon>Ecdysozoa</taxon>
        <taxon>Arthropoda</taxon>
        <taxon>Hexapoda</taxon>
        <taxon>Insecta</taxon>
        <taxon>Pterygota</taxon>
        <taxon>Neoptera</taxon>
        <taxon>Polyneoptera</taxon>
        <taxon>Phasmatodea</taxon>
        <taxon>Timematodea</taxon>
        <taxon>Timematoidea</taxon>
        <taxon>Timematidae</taxon>
        <taxon>Timema</taxon>
    </lineage>
</organism>
<proteinExistence type="predicted"/>
<dbReference type="Gene3D" id="2.60.40.3510">
    <property type="match status" value="1"/>
</dbReference>
<protein>
    <recommendedName>
        <fullName evidence="7">Notch ligand N-terminal domain-containing protein</fullName>
    </recommendedName>
</protein>
<keyword evidence="4" id="KW-0472">Membrane</keyword>
<evidence type="ECO:0000256" key="3">
    <source>
        <dbReference type="ARBA" id="ARBA00022737"/>
    </source>
</evidence>
<sequence length="306" mass="34381">MRWIPAHAGYTSVLVVLLAALQQGGCSGVFELRLKSFVNDYGKDSVGQCCSGEPPAPGSGLCSGPCRTRFRVCLKHYQAQIDTTSPCTFGDVMTPVLGENSVHLTGDSFDNLIRFPFDFTWPSLPLRYRFRFPPRNKPTRLLVVSGQMVGRQVARLADRDPATGWKQMDDDEDEDDDDDDVSSSLEKRNPHLRVASEKTLRGEHHWYTWTVLERGCHWQTRRLCPRAHRCGLLFRPVCFLPALSDHVRMCGTSPSSQILCVCARPRASTLFCFIGARFRRQVMARQWRGAGLVTSLGGPPRLLLRA</sequence>
<feature type="region of interest" description="Disordered" evidence="5">
    <location>
        <begin position="160"/>
        <end position="188"/>
    </location>
</feature>
<dbReference type="Pfam" id="PF07657">
    <property type="entry name" value="MNNL"/>
    <property type="match status" value="1"/>
</dbReference>
<evidence type="ECO:0000256" key="2">
    <source>
        <dbReference type="ARBA" id="ARBA00022692"/>
    </source>
</evidence>
<dbReference type="AlphaFoldDB" id="A0A7R9HXS2"/>
<name>A0A7R9HXS2_9NEOP</name>
<evidence type="ECO:0000256" key="4">
    <source>
        <dbReference type="ARBA" id="ARBA00022989"/>
    </source>
</evidence>
<keyword evidence="3" id="KW-0677">Repeat</keyword>
<dbReference type="EMBL" id="OD564853">
    <property type="protein sequence ID" value="CAD7440023.1"/>
    <property type="molecule type" value="Genomic_DNA"/>
</dbReference>
<feature type="chain" id="PRO_5031319905" description="Notch ligand N-terminal domain-containing protein" evidence="6">
    <location>
        <begin position="29"/>
        <end position="306"/>
    </location>
</feature>
<keyword evidence="4" id="KW-1133">Transmembrane helix</keyword>
<keyword evidence="1" id="KW-0245">EGF-like domain</keyword>
<gene>
    <name evidence="8" type="ORF">TBIB3V08_LOCUS2553</name>
</gene>
<dbReference type="GO" id="GO:0007219">
    <property type="term" value="P:Notch signaling pathway"/>
    <property type="evidence" value="ECO:0007669"/>
    <property type="project" value="InterPro"/>
</dbReference>
<feature type="signal peptide" evidence="6">
    <location>
        <begin position="1"/>
        <end position="28"/>
    </location>
</feature>
<evidence type="ECO:0000313" key="8">
    <source>
        <dbReference type="EMBL" id="CAD7440023.1"/>
    </source>
</evidence>
<dbReference type="GO" id="GO:0016020">
    <property type="term" value="C:membrane"/>
    <property type="evidence" value="ECO:0007669"/>
    <property type="project" value="UniProtKB-SubCell"/>
</dbReference>
<reference evidence="8" key="1">
    <citation type="submission" date="2020-11" db="EMBL/GenBank/DDBJ databases">
        <authorList>
            <person name="Tran Van P."/>
        </authorList>
    </citation>
    <scope>NUCLEOTIDE SEQUENCE</scope>
</reference>
<evidence type="ECO:0000256" key="1">
    <source>
        <dbReference type="ARBA" id="ARBA00022536"/>
    </source>
</evidence>
<evidence type="ECO:0000256" key="5">
    <source>
        <dbReference type="SAM" id="MobiDB-lite"/>
    </source>
</evidence>
<keyword evidence="2" id="KW-0812">Transmembrane</keyword>
<feature type="compositionally biased region" description="Acidic residues" evidence="5">
    <location>
        <begin position="169"/>
        <end position="181"/>
    </location>
</feature>
<accession>A0A7R9HXS2</accession>